<dbReference type="GO" id="GO:0004322">
    <property type="term" value="F:ferroxidase activity"/>
    <property type="evidence" value="ECO:0007669"/>
    <property type="project" value="TreeGrafter"/>
</dbReference>
<gene>
    <name evidence="5" type="ORF">OM076_33765</name>
</gene>
<evidence type="ECO:0000256" key="1">
    <source>
        <dbReference type="ARBA" id="ARBA00001970"/>
    </source>
</evidence>
<dbReference type="EMBL" id="JAPDOD010000044">
    <property type="protein sequence ID" value="MDA0165285.1"/>
    <property type="molecule type" value="Genomic_DNA"/>
</dbReference>
<dbReference type="Proteomes" id="UP001149140">
    <property type="component" value="Unassembled WGS sequence"/>
</dbReference>
<dbReference type="Gene3D" id="1.20.1260.10">
    <property type="match status" value="1"/>
</dbReference>
<name>A0A9X3S338_9ACTN</name>
<evidence type="ECO:0000259" key="4">
    <source>
        <dbReference type="PROSITE" id="PS50905"/>
    </source>
</evidence>
<feature type="domain" description="Ferritin-like diiron" evidence="4">
    <location>
        <begin position="17"/>
        <end position="165"/>
    </location>
</feature>
<dbReference type="InterPro" id="IPR009040">
    <property type="entry name" value="Ferritin-like_diiron"/>
</dbReference>
<reference evidence="5" key="1">
    <citation type="submission" date="2022-10" db="EMBL/GenBank/DDBJ databases">
        <title>The WGS of Solirubrobacter ginsenosidimutans DSM 21036.</title>
        <authorList>
            <person name="Jiang Z."/>
        </authorList>
    </citation>
    <scope>NUCLEOTIDE SEQUENCE</scope>
    <source>
        <strain evidence="5">DSM 21036</strain>
    </source>
</reference>
<dbReference type="InterPro" id="IPR012347">
    <property type="entry name" value="Ferritin-like"/>
</dbReference>
<accession>A0A9X3S338</accession>
<keyword evidence="6" id="KW-1185">Reference proteome</keyword>
<proteinExistence type="predicted"/>
<organism evidence="5 6">
    <name type="scientific">Solirubrobacter ginsenosidimutans</name>
    <dbReference type="NCBI Taxonomy" id="490573"/>
    <lineage>
        <taxon>Bacteria</taxon>
        <taxon>Bacillati</taxon>
        <taxon>Actinomycetota</taxon>
        <taxon>Thermoleophilia</taxon>
        <taxon>Solirubrobacterales</taxon>
        <taxon>Solirubrobacteraceae</taxon>
        <taxon>Solirubrobacter</taxon>
    </lineage>
</organism>
<dbReference type="GO" id="GO:0008199">
    <property type="term" value="F:ferric iron binding"/>
    <property type="evidence" value="ECO:0007669"/>
    <property type="project" value="InterPro"/>
</dbReference>
<evidence type="ECO:0000313" key="6">
    <source>
        <dbReference type="Proteomes" id="UP001149140"/>
    </source>
</evidence>
<dbReference type="InterPro" id="IPR008331">
    <property type="entry name" value="Ferritin_DPS_dom"/>
</dbReference>
<comment type="cofactor">
    <cofactor evidence="1">
        <name>heme b</name>
        <dbReference type="ChEBI" id="CHEBI:60344"/>
    </cofactor>
</comment>
<evidence type="ECO:0000256" key="3">
    <source>
        <dbReference type="ARBA" id="ARBA00023004"/>
    </source>
</evidence>
<keyword evidence="3" id="KW-0408">Iron</keyword>
<evidence type="ECO:0000313" key="5">
    <source>
        <dbReference type="EMBL" id="MDA0165285.1"/>
    </source>
</evidence>
<dbReference type="PANTHER" id="PTHR30295:SF1">
    <property type="entry name" value="DNA PROTECTION DURING STARVATION PROTEIN"/>
    <property type="match status" value="1"/>
</dbReference>
<dbReference type="Pfam" id="PF00210">
    <property type="entry name" value="Ferritin"/>
    <property type="match status" value="1"/>
</dbReference>
<dbReference type="PANTHER" id="PTHR30295">
    <property type="entry name" value="BACTERIOFERRITIN"/>
    <property type="match status" value="1"/>
</dbReference>
<keyword evidence="2" id="KW-0409">Iron storage</keyword>
<sequence length="165" mass="18453">MPTTRHASAGILADQHAAKREEIVALLTRAYWMEMETVMSYLANSKHLDGIRAEEIAEALEADVAEELGHATAFAGRIKDLYGTPPGSMDFTPEQTYLQPLEDPTDVATVIKGVIEAEAGAIEHYTRIIEACDGVDWATQDMVIEILRDEENHLRTFERYLAEFE</sequence>
<protein>
    <submittedName>
        <fullName evidence="5">Ferritin-like domain-containing protein</fullName>
    </submittedName>
</protein>
<dbReference type="GO" id="GO:0020037">
    <property type="term" value="F:heme binding"/>
    <property type="evidence" value="ECO:0007669"/>
    <property type="project" value="TreeGrafter"/>
</dbReference>
<dbReference type="InterPro" id="IPR009078">
    <property type="entry name" value="Ferritin-like_SF"/>
</dbReference>
<evidence type="ECO:0000256" key="2">
    <source>
        <dbReference type="ARBA" id="ARBA00022434"/>
    </source>
</evidence>
<dbReference type="GO" id="GO:0005829">
    <property type="term" value="C:cytosol"/>
    <property type="evidence" value="ECO:0007669"/>
    <property type="project" value="TreeGrafter"/>
</dbReference>
<dbReference type="GO" id="GO:0006879">
    <property type="term" value="P:intracellular iron ion homeostasis"/>
    <property type="evidence" value="ECO:0007669"/>
    <property type="project" value="UniProtKB-KW"/>
</dbReference>
<comment type="caution">
    <text evidence="5">The sequence shown here is derived from an EMBL/GenBank/DDBJ whole genome shotgun (WGS) entry which is preliminary data.</text>
</comment>
<dbReference type="PROSITE" id="PS50905">
    <property type="entry name" value="FERRITIN_LIKE"/>
    <property type="match status" value="1"/>
</dbReference>
<dbReference type="SUPFAM" id="SSF47240">
    <property type="entry name" value="Ferritin-like"/>
    <property type="match status" value="1"/>
</dbReference>
<dbReference type="AlphaFoldDB" id="A0A9X3S338"/>
<dbReference type="RefSeq" id="WP_270044541.1">
    <property type="nucleotide sequence ID" value="NZ_JAPDOD010000044.1"/>
</dbReference>